<evidence type="ECO:0000313" key="1">
    <source>
        <dbReference type="Proteomes" id="UP001732720"/>
    </source>
</evidence>
<keyword evidence="2" id="KW-0407">Ion channel</keyword>
<keyword evidence="1" id="KW-1185">Reference proteome</keyword>
<accession>A0AC58KWY6</accession>
<reference evidence="2" key="1">
    <citation type="submission" date="2025-08" db="UniProtKB">
        <authorList>
            <consortium name="RefSeq"/>
        </authorList>
    </citation>
    <scope>IDENTIFICATION</scope>
</reference>
<dbReference type="RefSeq" id="XP_073909418.1">
    <property type="nucleotide sequence ID" value="XM_074053317.1"/>
</dbReference>
<protein>
    <submittedName>
        <fullName evidence="2">Potassium channel subfamily U member 1</fullName>
    </submittedName>
</protein>
<organism evidence="1 2">
    <name type="scientific">Castor canadensis</name>
    <name type="common">American beaver</name>
    <dbReference type="NCBI Taxonomy" id="51338"/>
    <lineage>
        <taxon>Eukaryota</taxon>
        <taxon>Metazoa</taxon>
        <taxon>Chordata</taxon>
        <taxon>Craniata</taxon>
        <taxon>Vertebrata</taxon>
        <taxon>Euteleostomi</taxon>
        <taxon>Mammalia</taxon>
        <taxon>Eutheria</taxon>
        <taxon>Euarchontoglires</taxon>
        <taxon>Glires</taxon>
        <taxon>Rodentia</taxon>
        <taxon>Castorimorpha</taxon>
        <taxon>Castoridae</taxon>
        <taxon>Castor</taxon>
    </lineage>
</organism>
<proteinExistence type="predicted"/>
<name>A0AC58KWY6_CASCN</name>
<keyword evidence="2" id="KW-0406">Ion transport</keyword>
<evidence type="ECO:0000313" key="2">
    <source>
        <dbReference type="RefSeq" id="XP_073909418.1"/>
    </source>
</evidence>
<gene>
    <name evidence="2" type="primary">Kcnu1</name>
</gene>
<keyword evidence="2" id="KW-0813">Transport</keyword>
<dbReference type="Proteomes" id="UP001732720">
    <property type="component" value="Chromosome 14"/>
</dbReference>
<sequence>MPSCVLENHSSFQASQASQAGCSLGELSFPPCSLKPQEENREEFGKMSCTIEIQAAFILASLVTFISGLVILFIFRLLGKVIKKWQNKKTGIFWKLFVAQTVQLKRFHFYGHGAFHNRIDMLLSAQTLVGQVLVILVFVLSIGSLLIYFVNSTDPVGSCSSYEDITIPIDLFFNAFFSFYFGLRFLAAGDKLKFWLEMNSIVDIFTIPPTFISYYLKSNWLGLRFLRALRLLELPKILQILQVIKTSNSVKFSKLLAIVLSTWFTAAGFIHLVENSGDPWLKGRNSQNISYFESIYLVMATTSTVGFGDVVAKTNLGRTFIIFFTLGSLVLFANYVPEMVELFANKRKYTTSYQVVKGKKFIVVCGNITVDSVTAFLRNFLRNKPGEINTEIVFLGEVPPSLELETIFKCYMAYTTFVYGSALKWEDLSRAAVEYAEACLIIANPLCSDSHAEDTSNIMRVLSIKNYYPKARIIIQILHSHNKALLPKIPTWNWSSGDNIICFAELKLGLIAQGCLVPGLCTFLTSLFIKQNQKVTPKQPWQKSFLNGLKNKIVTQRLSDDFAGMSFPEVSRFCFVKMNLMLIAIEYKPLLQSGFCGLILNPPVQVKLRKNTLGFFIAESLKEVSRAFFYCSNCHRDVSSPELITKCGCRSRSRQHLSERIEMSQLMRMHQKSLGSDIMPTHQGCCALAGAAIMVMKRATQELSSGVRNQDSFGSQASGRSLSLASFGTRNLQYDTTQDADQLDSSGMFHWCKSTPLDKVILKRTDKSKHEFRNHIVACVFGDAHSTLMGLRNFVMPLRASNYTRQELKDIVFIGSLDYLQREWRFLRNFPQIYIMPGSAFYTGDLHAVNIEDCSMCVILAPSPKQSHSQTLVDTETIMATLNIRSLRISSPPQATSVTGQKKGISSDFNEYKKSKYQNRRIPILTELKNPSNIHFIEQIGGLEGSLTGTSLHLSTSFATGAVFSGNFLDSLLATAFYNYHVLELLHMLVTAGVSSQVEHHLDKTFCGMPDSCTTFLSGRMRCKLGLLSLDQTILSDIQPKRTFGQLFCGSLDNFGILCVGLYRMIEDEANNPENKRGVCWFVITRPARDIRLLPSDLVFCAIPFSTDCYKKSDASTIQSQSEVINVPMTPKTLPNVSCPPTVCPVEEKASWSYYSLVYPLEPRTHISEYSQTVQSNKVSPKINVDENVVENEDQSVYENREESTLKKEEEEEELQATLDPFIFSTSSAYQGHLQR</sequence>